<dbReference type="Proteomes" id="UP000582016">
    <property type="component" value="Unassembled WGS sequence"/>
</dbReference>
<organism evidence="15 16">
    <name type="scientific">Fusarium phyllophilum</name>
    <dbReference type="NCBI Taxonomy" id="47803"/>
    <lineage>
        <taxon>Eukaryota</taxon>
        <taxon>Fungi</taxon>
        <taxon>Dikarya</taxon>
        <taxon>Ascomycota</taxon>
        <taxon>Pezizomycotina</taxon>
        <taxon>Sordariomycetes</taxon>
        <taxon>Hypocreomycetidae</taxon>
        <taxon>Hypocreales</taxon>
        <taxon>Nectriaceae</taxon>
        <taxon>Fusarium</taxon>
        <taxon>Fusarium fujikuroi species complex</taxon>
    </lineage>
</organism>
<evidence type="ECO:0000256" key="8">
    <source>
        <dbReference type="ARBA" id="ARBA00023002"/>
    </source>
</evidence>
<sequence length="456" mass="51418">MPPSVFKQKDPYQYLTGFGNYHESQAIKNTIPVAQNSPQKPPYGLYTEKLSGTAFTVPRVENQQTWLYRILPTASHDPWEEVSQPAVEDGVGASHENSTRTHQELKFTPDQLLFEPFDIEDSCDWVSGSRHLAGAGDPMIKTGIAIYVFTAGKDMPPKQAYYSSDGDLLIVLQHGVMDVQTELGRLLIRPNEILVIPRGIRYRVTLPEGPIRGYSLELFQGHFKIPELGVIGSSGLANARDFQIPTANYERDTSSRWSIISRFNGKLWQLHQDHSPFDVVAWHGMYYPYKYDLGRFNTINSVSYDHIDPSIYTVLTAPSPYPGVAVADLIFFPLRWTVQEDTFRPPWFHRNTMAEFTSMISASVDLSRSAGLKPGGAQLHNIMSGHGPDARLFEKASAEALVPRRDGDDVQVFMFETSLMLGATKWGLVESKKVKESYRAEKWQPLKVTFQPPEDT</sequence>
<dbReference type="GO" id="GO:0004411">
    <property type="term" value="F:homogentisate 1,2-dioxygenase activity"/>
    <property type="evidence" value="ECO:0007669"/>
    <property type="project" value="UniProtKB-EC"/>
</dbReference>
<dbReference type="Pfam" id="PF20510">
    <property type="entry name" value="HgmA_N"/>
    <property type="match status" value="1"/>
</dbReference>
<keyword evidence="9 12" id="KW-0408">Iron</keyword>
<dbReference type="InterPro" id="IPR014710">
    <property type="entry name" value="RmlC-like_jellyroll"/>
</dbReference>
<dbReference type="NCBIfam" id="TIGR01015">
    <property type="entry name" value="hmgA"/>
    <property type="match status" value="1"/>
</dbReference>
<evidence type="ECO:0000256" key="11">
    <source>
        <dbReference type="PIRSR" id="PIRSR605708-1"/>
    </source>
</evidence>
<evidence type="ECO:0000313" key="15">
    <source>
        <dbReference type="EMBL" id="KAF5530361.1"/>
    </source>
</evidence>
<keyword evidence="5 12" id="KW-0479">Metal-binding</keyword>
<feature type="domain" description="Homogentisate 1,2-dioxygenase C-terminal" evidence="13">
    <location>
        <begin position="295"/>
        <end position="450"/>
    </location>
</feature>
<evidence type="ECO:0000256" key="2">
    <source>
        <dbReference type="ARBA" id="ARBA00004704"/>
    </source>
</evidence>
<evidence type="ECO:0000256" key="12">
    <source>
        <dbReference type="PIRSR" id="PIRSR605708-2"/>
    </source>
</evidence>
<comment type="similarity">
    <text evidence="3">Belongs to the homogentisate dioxygenase family.</text>
</comment>
<dbReference type="OrthoDB" id="1689029at2759"/>
<feature type="binding site" evidence="12">
    <location>
        <position position="386"/>
    </location>
    <ligand>
        <name>Fe cation</name>
        <dbReference type="ChEBI" id="CHEBI:24875"/>
    </ligand>
</feature>
<keyword evidence="10" id="KW-0585">Phenylalanine catabolism</keyword>
<dbReference type="PANTHER" id="PTHR11056:SF0">
    <property type="entry name" value="HOMOGENTISATE 1,2-DIOXYGENASE"/>
    <property type="match status" value="1"/>
</dbReference>
<dbReference type="Gene3D" id="2.60.120.10">
    <property type="entry name" value="Jelly Rolls"/>
    <property type="match status" value="1"/>
</dbReference>
<feature type="binding site" evidence="12">
    <location>
        <position position="355"/>
    </location>
    <ligand>
        <name>Fe cation</name>
        <dbReference type="ChEBI" id="CHEBI:24875"/>
    </ligand>
</feature>
<evidence type="ECO:0000256" key="9">
    <source>
        <dbReference type="ARBA" id="ARBA00023004"/>
    </source>
</evidence>
<feature type="binding site" evidence="12">
    <location>
        <position position="349"/>
    </location>
    <ligand>
        <name>Fe cation</name>
        <dbReference type="ChEBI" id="CHEBI:24875"/>
    </ligand>
</feature>
<dbReference type="SUPFAM" id="SSF51182">
    <property type="entry name" value="RmlC-like cupins"/>
    <property type="match status" value="1"/>
</dbReference>
<evidence type="ECO:0000256" key="4">
    <source>
        <dbReference type="ARBA" id="ARBA00013127"/>
    </source>
</evidence>
<comment type="cofactor">
    <cofactor evidence="1 12">
        <name>Fe cation</name>
        <dbReference type="ChEBI" id="CHEBI:24875"/>
    </cofactor>
</comment>
<comment type="caution">
    <text evidence="15">The sequence shown here is derived from an EMBL/GenBank/DDBJ whole genome shotgun (WGS) entry which is preliminary data.</text>
</comment>
<dbReference type="InterPro" id="IPR046451">
    <property type="entry name" value="HgmA_C"/>
</dbReference>
<dbReference type="FunFam" id="2.60.120.10:FF:000034">
    <property type="entry name" value="Homogentisate 1,2-dioxygenase"/>
    <property type="match status" value="1"/>
</dbReference>
<accession>A0A8H5MHN8</accession>
<dbReference type="AlphaFoldDB" id="A0A8H5MHN8"/>
<evidence type="ECO:0000256" key="10">
    <source>
        <dbReference type="ARBA" id="ARBA00023232"/>
    </source>
</evidence>
<evidence type="ECO:0000256" key="5">
    <source>
        <dbReference type="ARBA" id="ARBA00022723"/>
    </source>
</evidence>
<evidence type="ECO:0000256" key="7">
    <source>
        <dbReference type="ARBA" id="ARBA00022964"/>
    </source>
</evidence>
<dbReference type="EMBL" id="JAAOAQ010001098">
    <property type="protein sequence ID" value="KAF5530361.1"/>
    <property type="molecule type" value="Genomic_DNA"/>
</dbReference>
<keyword evidence="8" id="KW-0560">Oxidoreductase</keyword>
<feature type="active site" description="Proton acceptor" evidence="11">
    <location>
        <position position="306"/>
    </location>
</feature>
<dbReference type="InterPro" id="IPR046452">
    <property type="entry name" value="HgmA_N"/>
</dbReference>
<dbReference type="Pfam" id="PF04209">
    <property type="entry name" value="HgmA_C"/>
    <property type="match status" value="1"/>
</dbReference>
<name>A0A8H5MHN8_9HYPO</name>
<feature type="domain" description="Homogentisate 1,2-dioxygenase N-terminal" evidence="14">
    <location>
        <begin position="13"/>
        <end position="293"/>
    </location>
</feature>
<dbReference type="GO" id="GO:0006572">
    <property type="term" value="P:L-tyrosine catabolic process"/>
    <property type="evidence" value="ECO:0007669"/>
    <property type="project" value="UniProtKB-KW"/>
</dbReference>
<dbReference type="PANTHER" id="PTHR11056">
    <property type="entry name" value="HOMOGENTISATE 1,2-DIOXYGENASE"/>
    <property type="match status" value="1"/>
</dbReference>
<feature type="binding site" evidence="12">
    <location>
        <position position="386"/>
    </location>
    <ligand>
        <name>homogentisate</name>
        <dbReference type="ChEBI" id="CHEBI:16169"/>
    </ligand>
</feature>
<dbReference type="GO" id="GO:0046872">
    <property type="term" value="F:metal ion binding"/>
    <property type="evidence" value="ECO:0007669"/>
    <property type="project" value="UniProtKB-KW"/>
</dbReference>
<evidence type="ECO:0000259" key="13">
    <source>
        <dbReference type="Pfam" id="PF04209"/>
    </source>
</evidence>
<evidence type="ECO:0000313" key="16">
    <source>
        <dbReference type="Proteomes" id="UP000582016"/>
    </source>
</evidence>
<protein>
    <recommendedName>
        <fullName evidence="4">homogentisate 1,2-dioxygenase</fullName>
        <ecNumber evidence="4">1.13.11.5</ecNumber>
    </recommendedName>
</protein>
<dbReference type="EC" id="1.13.11.5" evidence="4"/>
<evidence type="ECO:0000256" key="6">
    <source>
        <dbReference type="ARBA" id="ARBA00022878"/>
    </source>
</evidence>
<evidence type="ECO:0000256" key="1">
    <source>
        <dbReference type="ARBA" id="ARBA00001962"/>
    </source>
</evidence>
<dbReference type="UniPathway" id="UPA00139">
    <property type="reaction ID" value="UER00339"/>
</dbReference>
<dbReference type="InterPro" id="IPR011051">
    <property type="entry name" value="RmlC_Cupin_sf"/>
</dbReference>
<keyword evidence="16" id="KW-1185">Reference proteome</keyword>
<keyword evidence="7 15" id="KW-0223">Dioxygenase</keyword>
<comment type="pathway">
    <text evidence="2">Amino-acid degradation; L-phenylalanine degradation; acetoacetate and fumarate from L-phenylalanine: step 4/6.</text>
</comment>
<dbReference type="GO" id="GO:0005737">
    <property type="term" value="C:cytoplasm"/>
    <property type="evidence" value="ECO:0007669"/>
    <property type="project" value="TreeGrafter"/>
</dbReference>
<proteinExistence type="inferred from homology"/>
<gene>
    <name evidence="15" type="ORF">FPHYL_14090</name>
</gene>
<dbReference type="CDD" id="cd07000">
    <property type="entry name" value="cupin_HGO_N"/>
    <property type="match status" value="1"/>
</dbReference>
<dbReference type="GO" id="GO:0006559">
    <property type="term" value="P:L-phenylalanine catabolic process"/>
    <property type="evidence" value="ECO:0007669"/>
    <property type="project" value="UniProtKB-UniPathway"/>
</dbReference>
<dbReference type="InterPro" id="IPR005708">
    <property type="entry name" value="Homogentis_dOase"/>
</dbReference>
<evidence type="ECO:0000256" key="3">
    <source>
        <dbReference type="ARBA" id="ARBA00007757"/>
    </source>
</evidence>
<evidence type="ECO:0000259" key="14">
    <source>
        <dbReference type="Pfam" id="PF20510"/>
    </source>
</evidence>
<keyword evidence="6" id="KW-0828">Tyrosine catabolism</keyword>
<reference evidence="15 16" key="1">
    <citation type="submission" date="2020-05" db="EMBL/GenBank/DDBJ databases">
        <title>Identification and distribution of gene clusters putatively required for synthesis of sphingolipid metabolism inhibitors in phylogenetically diverse species of the filamentous fungus Fusarium.</title>
        <authorList>
            <person name="Kim H.-S."/>
            <person name="Busman M."/>
            <person name="Brown D.W."/>
            <person name="Divon H."/>
            <person name="Uhlig S."/>
            <person name="Proctor R.H."/>
        </authorList>
    </citation>
    <scope>NUCLEOTIDE SEQUENCE [LARGE SCALE GENOMIC DNA]</scope>
    <source>
        <strain evidence="15 16">NRRL 13617</strain>
    </source>
</reference>